<evidence type="ECO:0000313" key="3">
    <source>
        <dbReference type="EMBL" id="TGZ59317.1"/>
    </source>
</evidence>
<evidence type="ECO:0000256" key="1">
    <source>
        <dbReference type="SAM" id="SignalP"/>
    </source>
</evidence>
<keyword evidence="4" id="KW-1185">Reference proteome</keyword>
<dbReference type="SUPFAM" id="SSF81296">
    <property type="entry name" value="E set domains"/>
    <property type="match status" value="1"/>
</dbReference>
<dbReference type="STRING" id="147828.A0A4S2LG31"/>
<feature type="domain" description="MD-2-related lipid-recognition" evidence="2">
    <location>
        <begin position="24"/>
        <end position="143"/>
    </location>
</feature>
<dbReference type="InterPro" id="IPR014756">
    <property type="entry name" value="Ig_E-set"/>
</dbReference>
<evidence type="ECO:0000259" key="2">
    <source>
        <dbReference type="SMART" id="SM00737"/>
    </source>
</evidence>
<comment type="caution">
    <text evidence="3">The sequence shown here is derived from an EMBL/GenBank/DDBJ whole genome shotgun (WGS) entry which is preliminary data.</text>
</comment>
<feature type="chain" id="PRO_5020319185" description="MD-2-related lipid-recognition domain-containing protein" evidence="1">
    <location>
        <begin position="22"/>
        <end position="146"/>
    </location>
</feature>
<dbReference type="OrthoDB" id="6489092at2759"/>
<feature type="signal peptide" evidence="1">
    <location>
        <begin position="1"/>
        <end position="21"/>
    </location>
</feature>
<protein>
    <recommendedName>
        <fullName evidence="2">MD-2-related lipid-recognition domain-containing protein</fullName>
    </recommendedName>
</protein>
<organism evidence="3 4">
    <name type="scientific">Opisthorchis felineus</name>
    <dbReference type="NCBI Taxonomy" id="147828"/>
    <lineage>
        <taxon>Eukaryota</taxon>
        <taxon>Metazoa</taxon>
        <taxon>Spiralia</taxon>
        <taxon>Lophotrochozoa</taxon>
        <taxon>Platyhelminthes</taxon>
        <taxon>Trematoda</taxon>
        <taxon>Digenea</taxon>
        <taxon>Opisthorchiida</taxon>
        <taxon>Opisthorchiata</taxon>
        <taxon>Opisthorchiidae</taxon>
        <taxon>Opisthorchis</taxon>
    </lineage>
</organism>
<dbReference type="Proteomes" id="UP000308267">
    <property type="component" value="Unassembled WGS sequence"/>
</dbReference>
<dbReference type="Pfam" id="PF02221">
    <property type="entry name" value="E1_DerP2_DerF2"/>
    <property type="match status" value="1"/>
</dbReference>
<reference evidence="3 4" key="1">
    <citation type="journal article" date="2019" name="BMC Genomics">
        <title>New insights from Opisthorchis felineus genome: update on genomics of the epidemiologically important liver flukes.</title>
        <authorList>
            <person name="Ershov N.I."/>
            <person name="Mordvinov V.A."/>
            <person name="Prokhortchouk E.B."/>
            <person name="Pakharukova M.Y."/>
            <person name="Gunbin K.V."/>
            <person name="Ustyantsev K."/>
            <person name="Genaev M.A."/>
            <person name="Blinov A.G."/>
            <person name="Mazur A."/>
            <person name="Boulygina E."/>
            <person name="Tsygankova S."/>
            <person name="Khrameeva E."/>
            <person name="Chekanov N."/>
            <person name="Fan G."/>
            <person name="Xiao A."/>
            <person name="Zhang H."/>
            <person name="Xu X."/>
            <person name="Yang H."/>
            <person name="Solovyev V."/>
            <person name="Lee S.M."/>
            <person name="Liu X."/>
            <person name="Afonnikov D.A."/>
            <person name="Skryabin K.G."/>
        </authorList>
    </citation>
    <scope>NUCLEOTIDE SEQUENCE [LARGE SCALE GENOMIC DNA]</scope>
    <source>
        <strain evidence="3">AK-0245</strain>
        <tissue evidence="3">Whole organism</tissue>
    </source>
</reference>
<keyword evidence="1" id="KW-0732">Signal</keyword>
<proteinExistence type="predicted"/>
<evidence type="ECO:0000313" key="4">
    <source>
        <dbReference type="Proteomes" id="UP000308267"/>
    </source>
</evidence>
<dbReference type="InterPro" id="IPR003172">
    <property type="entry name" value="ML_dom"/>
</dbReference>
<dbReference type="Gene3D" id="2.60.40.770">
    <property type="match status" value="1"/>
</dbReference>
<gene>
    <name evidence="3" type="ORF">CRM22_009152</name>
</gene>
<dbReference type="SMART" id="SM00737">
    <property type="entry name" value="ML"/>
    <property type="match status" value="1"/>
</dbReference>
<sequence length="146" mass="16229">MIVYSFTICVLTMCVVEFTAALGFTNCGPNDAELLKLDVSPCDHDRCMLQRGARVTIRIKFRALTNVDSGGHRIERGERILVLLPHNGLCIHVTPSCPIKEGGEYIYSFTGAVPDDAEIGPVTVRWELFYTGGRMFICAEFQVEIV</sequence>
<name>A0A4S2LG31_OPIFE</name>
<accession>A0A4S2LG31</accession>
<dbReference type="EMBL" id="SJOL01008912">
    <property type="protein sequence ID" value="TGZ59317.1"/>
    <property type="molecule type" value="Genomic_DNA"/>
</dbReference>
<dbReference type="AlphaFoldDB" id="A0A4S2LG31"/>